<keyword evidence="2" id="KW-1185">Reference proteome</keyword>
<organism evidence="1 2">
    <name type="scientific">Apiospora phragmitis</name>
    <dbReference type="NCBI Taxonomy" id="2905665"/>
    <lineage>
        <taxon>Eukaryota</taxon>
        <taxon>Fungi</taxon>
        <taxon>Dikarya</taxon>
        <taxon>Ascomycota</taxon>
        <taxon>Pezizomycotina</taxon>
        <taxon>Sordariomycetes</taxon>
        <taxon>Xylariomycetidae</taxon>
        <taxon>Amphisphaeriales</taxon>
        <taxon>Apiosporaceae</taxon>
        <taxon>Apiospora</taxon>
    </lineage>
</organism>
<dbReference type="Proteomes" id="UP001480595">
    <property type="component" value="Unassembled WGS sequence"/>
</dbReference>
<dbReference type="RefSeq" id="XP_066713459.1">
    <property type="nucleotide sequence ID" value="XM_066859870.1"/>
</dbReference>
<evidence type="ECO:0000313" key="2">
    <source>
        <dbReference type="Proteomes" id="UP001480595"/>
    </source>
</evidence>
<dbReference type="EMBL" id="JAQQWL010000009">
    <property type="protein sequence ID" value="KAK8058013.1"/>
    <property type="molecule type" value="Genomic_DNA"/>
</dbReference>
<name>A0ABR1UGI5_9PEZI</name>
<comment type="caution">
    <text evidence="1">The sequence shown here is derived from an EMBL/GenBank/DDBJ whole genome shotgun (WGS) entry which is preliminary data.</text>
</comment>
<accession>A0ABR1UGI5</accession>
<evidence type="ECO:0000313" key="1">
    <source>
        <dbReference type="EMBL" id="KAK8058013.1"/>
    </source>
</evidence>
<protein>
    <submittedName>
        <fullName evidence="1">Uncharacterized protein</fullName>
    </submittedName>
</protein>
<sequence length="240" mass="27098">MDLLSILKKNELHPGIDLRSYIRGTDKTETLTDQMAALENLLLVPLPKVSSVRRLAFKVYGIPSRVDIAMCLATSFNGKGDRDWEGAYRHEKSSYNLTVKLHQISLGLRELCLKDTGAGVRIFGQMQRRPRPEWPSLTRRCMDYDQSIIEFMVGNMTLARMWPAPPAQEQVWLFASVAARRVWTAAANAARRMPKLQYMQLFSASQTAPTLEVLAPGAGVVEVGWSWWLVVEGGGFWSRE</sequence>
<reference evidence="1 2" key="1">
    <citation type="submission" date="2023-01" db="EMBL/GenBank/DDBJ databases">
        <title>Analysis of 21 Apiospora genomes using comparative genomics revels a genus with tremendous synthesis potential of carbohydrate active enzymes and secondary metabolites.</title>
        <authorList>
            <person name="Sorensen T."/>
        </authorList>
    </citation>
    <scope>NUCLEOTIDE SEQUENCE [LARGE SCALE GENOMIC DNA]</scope>
    <source>
        <strain evidence="1 2">CBS 135458</strain>
    </source>
</reference>
<proteinExistence type="predicted"/>
<dbReference type="GeneID" id="92092933"/>
<gene>
    <name evidence="1" type="ORF">PG994_008461</name>
</gene>